<protein>
    <submittedName>
        <fullName evidence="5">DeoR/GlpR transcriptional regulator</fullName>
    </submittedName>
</protein>
<dbReference type="Gene3D" id="3.40.50.1360">
    <property type="match status" value="1"/>
</dbReference>
<dbReference type="RefSeq" id="WP_127351102.1">
    <property type="nucleotide sequence ID" value="NZ_CP034791.1"/>
</dbReference>
<keyword evidence="3" id="KW-0804">Transcription</keyword>
<dbReference type="PRINTS" id="PR00037">
    <property type="entry name" value="HTHLACR"/>
</dbReference>
<reference evidence="5 6" key="1">
    <citation type="submission" date="2018-12" db="EMBL/GenBank/DDBJ databases">
        <title>Genome sequence from the cellulolytic species, Caldicellulosiruptor changbaiensis.</title>
        <authorList>
            <person name="Blumer-Schuette S.E."/>
            <person name="Mendoza C."/>
        </authorList>
    </citation>
    <scope>NUCLEOTIDE SEQUENCE [LARGE SCALE GENOMIC DNA]</scope>
    <source>
        <strain evidence="5 6">CBS-Z</strain>
    </source>
</reference>
<dbReference type="InterPro" id="IPR050313">
    <property type="entry name" value="Carb_Metab_HTH_regulators"/>
</dbReference>
<sequence>MLSATRRQKIKEILMEKKSVTVTELCNIFNVSDETIRRDLKKLEQEGIIEKNYGGAILKEGFTIVPPISQRAKEFIQEKEKIAKEAVKRIKEGMIIILDTGTTTQQIARNLKTAQHITVITNGVNIINELVSNNSINLFLVGGKVKNSNFSTVGPEAQKSFTQFSADIAFIGTSGISLEKGLTTSDIFEAEVKRAMIESSKEVIVVADSSKFLKNAMVSFCSLNKVTEIITSGEIDSELVEKFRQKGVKLTIV</sequence>
<dbReference type="InterPro" id="IPR018356">
    <property type="entry name" value="Tscrpt_reg_HTH_DeoR_CS"/>
</dbReference>
<dbReference type="GO" id="GO:0003700">
    <property type="term" value="F:DNA-binding transcription factor activity"/>
    <property type="evidence" value="ECO:0007669"/>
    <property type="project" value="InterPro"/>
</dbReference>
<gene>
    <name evidence="5" type="ORF">ELD05_01620</name>
</gene>
<accession>A0A3T0D3W7</accession>
<evidence type="ECO:0000256" key="2">
    <source>
        <dbReference type="ARBA" id="ARBA00023125"/>
    </source>
</evidence>
<name>A0A3T0D3W7_9FIRM</name>
<feature type="domain" description="HTH deoR-type" evidence="4">
    <location>
        <begin position="3"/>
        <end position="58"/>
    </location>
</feature>
<dbReference type="InterPro" id="IPR037171">
    <property type="entry name" value="NagB/RpiA_transferase-like"/>
</dbReference>
<proteinExistence type="predicted"/>
<dbReference type="Pfam" id="PF08220">
    <property type="entry name" value="HTH_DeoR"/>
    <property type="match status" value="1"/>
</dbReference>
<evidence type="ECO:0000256" key="3">
    <source>
        <dbReference type="ARBA" id="ARBA00023163"/>
    </source>
</evidence>
<dbReference type="GO" id="GO:0003677">
    <property type="term" value="F:DNA binding"/>
    <property type="evidence" value="ECO:0007669"/>
    <property type="project" value="UniProtKB-KW"/>
</dbReference>
<keyword evidence="1" id="KW-0805">Transcription regulation</keyword>
<dbReference type="Proteomes" id="UP000282930">
    <property type="component" value="Chromosome"/>
</dbReference>
<keyword evidence="6" id="KW-1185">Reference proteome</keyword>
<dbReference type="InterPro" id="IPR011991">
    <property type="entry name" value="ArsR-like_HTH"/>
</dbReference>
<dbReference type="InterPro" id="IPR036390">
    <property type="entry name" value="WH_DNA-bd_sf"/>
</dbReference>
<dbReference type="EMBL" id="CP034791">
    <property type="protein sequence ID" value="AZT89480.1"/>
    <property type="molecule type" value="Genomic_DNA"/>
</dbReference>
<dbReference type="InterPro" id="IPR014036">
    <property type="entry name" value="DeoR-like_C"/>
</dbReference>
<dbReference type="SMART" id="SM00420">
    <property type="entry name" value="HTH_DEOR"/>
    <property type="match status" value="1"/>
</dbReference>
<dbReference type="PANTHER" id="PTHR30363">
    <property type="entry name" value="HTH-TYPE TRANSCRIPTIONAL REGULATOR SRLR-RELATED"/>
    <property type="match status" value="1"/>
</dbReference>
<evidence type="ECO:0000313" key="5">
    <source>
        <dbReference type="EMBL" id="AZT89480.1"/>
    </source>
</evidence>
<dbReference type="AlphaFoldDB" id="A0A3T0D3W7"/>
<dbReference type="SMART" id="SM01134">
    <property type="entry name" value="DeoRC"/>
    <property type="match status" value="1"/>
</dbReference>
<evidence type="ECO:0000313" key="6">
    <source>
        <dbReference type="Proteomes" id="UP000282930"/>
    </source>
</evidence>
<dbReference type="Pfam" id="PF00455">
    <property type="entry name" value="DeoRC"/>
    <property type="match status" value="1"/>
</dbReference>
<dbReference type="SUPFAM" id="SSF100950">
    <property type="entry name" value="NagB/RpiA/CoA transferase-like"/>
    <property type="match status" value="1"/>
</dbReference>
<dbReference type="InterPro" id="IPR036388">
    <property type="entry name" value="WH-like_DNA-bd_sf"/>
</dbReference>
<dbReference type="SUPFAM" id="SSF46785">
    <property type="entry name" value="Winged helix' DNA-binding domain"/>
    <property type="match status" value="1"/>
</dbReference>
<dbReference type="InterPro" id="IPR001034">
    <property type="entry name" value="DeoR_HTH"/>
</dbReference>
<evidence type="ECO:0000259" key="4">
    <source>
        <dbReference type="PROSITE" id="PS51000"/>
    </source>
</evidence>
<dbReference type="PROSITE" id="PS51000">
    <property type="entry name" value="HTH_DEOR_2"/>
    <property type="match status" value="1"/>
</dbReference>
<evidence type="ECO:0000256" key="1">
    <source>
        <dbReference type="ARBA" id="ARBA00023015"/>
    </source>
</evidence>
<dbReference type="PROSITE" id="PS00894">
    <property type="entry name" value="HTH_DEOR_1"/>
    <property type="match status" value="1"/>
</dbReference>
<dbReference type="KEGG" id="ccha:ELD05_01620"/>
<dbReference type="CDD" id="cd00090">
    <property type="entry name" value="HTH_ARSR"/>
    <property type="match status" value="1"/>
</dbReference>
<keyword evidence="2" id="KW-0238">DNA-binding</keyword>
<dbReference type="PANTHER" id="PTHR30363:SF44">
    <property type="entry name" value="AGA OPERON TRANSCRIPTIONAL REPRESSOR-RELATED"/>
    <property type="match status" value="1"/>
</dbReference>
<organism evidence="5 6">
    <name type="scientific">Caldicellulosiruptor changbaiensis</name>
    <dbReference type="NCBI Taxonomy" id="1222016"/>
    <lineage>
        <taxon>Bacteria</taxon>
        <taxon>Bacillati</taxon>
        <taxon>Bacillota</taxon>
        <taxon>Bacillota incertae sedis</taxon>
        <taxon>Caldicellulosiruptorales</taxon>
        <taxon>Caldicellulosiruptoraceae</taxon>
        <taxon>Caldicellulosiruptor</taxon>
    </lineage>
</organism>
<dbReference type="Gene3D" id="1.10.10.10">
    <property type="entry name" value="Winged helix-like DNA-binding domain superfamily/Winged helix DNA-binding domain"/>
    <property type="match status" value="1"/>
</dbReference>